<dbReference type="CDD" id="cd14688">
    <property type="entry name" value="bZIP_YAP"/>
    <property type="match status" value="1"/>
</dbReference>
<keyword evidence="6" id="KW-1185">Reference proteome</keyword>
<evidence type="ECO:0000313" key="5">
    <source>
        <dbReference type="EMBL" id="KZV94099.1"/>
    </source>
</evidence>
<accession>A0A166AQ57</accession>
<evidence type="ECO:0000256" key="3">
    <source>
        <dbReference type="SAM" id="MobiDB-lite"/>
    </source>
</evidence>
<dbReference type="STRING" id="1314781.A0A166AQ57"/>
<evidence type="ECO:0000313" key="6">
    <source>
        <dbReference type="Proteomes" id="UP000077266"/>
    </source>
</evidence>
<dbReference type="InterPro" id="IPR004827">
    <property type="entry name" value="bZIP"/>
</dbReference>
<name>A0A166AQ57_EXIGL</name>
<feature type="compositionally biased region" description="Basic and acidic residues" evidence="3">
    <location>
        <begin position="504"/>
        <end position="513"/>
    </location>
</feature>
<dbReference type="GO" id="GO:0001228">
    <property type="term" value="F:DNA-binding transcription activator activity, RNA polymerase II-specific"/>
    <property type="evidence" value="ECO:0007669"/>
    <property type="project" value="TreeGrafter"/>
</dbReference>
<dbReference type="Proteomes" id="UP000077266">
    <property type="component" value="Unassembled WGS sequence"/>
</dbReference>
<dbReference type="OrthoDB" id="5374328at2759"/>
<dbReference type="InParanoid" id="A0A166AQ57"/>
<dbReference type="PROSITE" id="PS00036">
    <property type="entry name" value="BZIP_BASIC"/>
    <property type="match status" value="1"/>
</dbReference>
<feature type="region of interest" description="Disordered" evidence="3">
    <location>
        <begin position="212"/>
        <end position="267"/>
    </location>
</feature>
<dbReference type="GO" id="GO:0090575">
    <property type="term" value="C:RNA polymerase II transcription regulator complex"/>
    <property type="evidence" value="ECO:0007669"/>
    <property type="project" value="TreeGrafter"/>
</dbReference>
<dbReference type="SMART" id="SM00338">
    <property type="entry name" value="BRLZ"/>
    <property type="match status" value="1"/>
</dbReference>
<dbReference type="EMBL" id="KV425978">
    <property type="protein sequence ID" value="KZV94099.1"/>
    <property type="molecule type" value="Genomic_DNA"/>
</dbReference>
<feature type="region of interest" description="Disordered" evidence="3">
    <location>
        <begin position="479"/>
        <end position="516"/>
    </location>
</feature>
<feature type="region of interest" description="Disordered" evidence="3">
    <location>
        <begin position="400"/>
        <end position="438"/>
    </location>
</feature>
<protein>
    <recommendedName>
        <fullName evidence="4">BZIP domain-containing protein</fullName>
    </recommendedName>
</protein>
<organism evidence="5 6">
    <name type="scientific">Exidia glandulosa HHB12029</name>
    <dbReference type="NCBI Taxonomy" id="1314781"/>
    <lineage>
        <taxon>Eukaryota</taxon>
        <taxon>Fungi</taxon>
        <taxon>Dikarya</taxon>
        <taxon>Basidiomycota</taxon>
        <taxon>Agaricomycotina</taxon>
        <taxon>Agaricomycetes</taxon>
        <taxon>Auriculariales</taxon>
        <taxon>Exidiaceae</taxon>
        <taxon>Exidia</taxon>
    </lineage>
</organism>
<comment type="subcellular location">
    <subcellularLocation>
        <location evidence="1">Nucleus</location>
    </subcellularLocation>
</comment>
<sequence>MSVKLKAPVCAKPPALTRAPAIAPNMVPMGKSQLAGPASDVEPYASPTASKEWVIPPRPKPGRKPKKPMVLNEPDDDLDDEDGPGRKSQNRAAQRAFRERKQSQLAELQARLQEYEQGEVERNVHLQGIAKKLKDENDALRDENARLKAEVARLMVTPKTALDDRNKRSHDELLGIQSPHDVLSMETVRKRFKLRHPSSDMVTSLHPAYLPTPPADVSTPESSSSVSAFSPAAYPSPAASYPTPSSTSGTGAHGYSQPEIPPDQNDGLVLKSFDCMRGPESARCDCGEEVSDPSAHIYTTSVRFETRSDTLPDNAPALADSLPSSSVLDNLPPYQPAVPLPRRVSTAPANRVFSFTTVQAPLCTGDPSSCPACADDPFGKAFCTALGDAVCNNPECKGCPGRSSATTNRRPSPPPAPAAPAHSGSDLQQPQPNKMIPNNCAWSQLKAHPNAAFADLRLLAEVVAGKEWCTGSRVLFSPPPAEDFRGRTGAGASAQLPGSSSRQPSRDPVRESAHAPVVEVESANVRKALAYLDSASGGFHHVG</sequence>
<evidence type="ECO:0000256" key="1">
    <source>
        <dbReference type="ARBA" id="ARBA00004123"/>
    </source>
</evidence>
<dbReference type="PANTHER" id="PTHR40621">
    <property type="entry name" value="TRANSCRIPTION FACTOR KAPC-RELATED"/>
    <property type="match status" value="1"/>
</dbReference>
<evidence type="ECO:0000256" key="2">
    <source>
        <dbReference type="ARBA" id="ARBA00023242"/>
    </source>
</evidence>
<feature type="compositionally biased region" description="Low complexity" evidence="3">
    <location>
        <begin position="215"/>
        <end position="250"/>
    </location>
</feature>
<feature type="region of interest" description="Disordered" evidence="3">
    <location>
        <begin position="1"/>
        <end position="102"/>
    </location>
</feature>
<dbReference type="GO" id="GO:0000976">
    <property type="term" value="F:transcription cis-regulatory region binding"/>
    <property type="evidence" value="ECO:0007669"/>
    <property type="project" value="InterPro"/>
</dbReference>
<dbReference type="InterPro" id="IPR018287">
    <property type="entry name" value="Hap4_TF_heteromerisation"/>
</dbReference>
<keyword evidence="2" id="KW-0539">Nucleus</keyword>
<reference evidence="5 6" key="1">
    <citation type="journal article" date="2016" name="Mol. Biol. Evol.">
        <title>Comparative Genomics of Early-Diverging Mushroom-Forming Fungi Provides Insights into the Origins of Lignocellulose Decay Capabilities.</title>
        <authorList>
            <person name="Nagy L.G."/>
            <person name="Riley R."/>
            <person name="Tritt A."/>
            <person name="Adam C."/>
            <person name="Daum C."/>
            <person name="Floudas D."/>
            <person name="Sun H."/>
            <person name="Yadav J.S."/>
            <person name="Pangilinan J."/>
            <person name="Larsson K.H."/>
            <person name="Matsuura K."/>
            <person name="Barry K."/>
            <person name="Labutti K."/>
            <person name="Kuo R."/>
            <person name="Ohm R.A."/>
            <person name="Bhattacharya S.S."/>
            <person name="Shirouzu T."/>
            <person name="Yoshinaga Y."/>
            <person name="Martin F.M."/>
            <person name="Grigoriev I.V."/>
            <person name="Hibbett D.S."/>
        </authorList>
    </citation>
    <scope>NUCLEOTIDE SEQUENCE [LARGE SCALE GENOMIC DNA]</scope>
    <source>
        <strain evidence="5 6">HHB12029</strain>
    </source>
</reference>
<dbReference type="InterPro" id="IPR050936">
    <property type="entry name" value="AP-1-like"/>
</dbReference>
<dbReference type="AlphaFoldDB" id="A0A166AQ57"/>
<proteinExistence type="predicted"/>
<dbReference type="Pfam" id="PF10297">
    <property type="entry name" value="Hap4_Hap_bind"/>
    <property type="match status" value="1"/>
</dbReference>
<evidence type="ECO:0000259" key="4">
    <source>
        <dbReference type="PROSITE" id="PS00036"/>
    </source>
</evidence>
<dbReference type="PANTHER" id="PTHR40621:SF7">
    <property type="entry name" value="BZIP DOMAIN-CONTAINING PROTEIN"/>
    <property type="match status" value="1"/>
</dbReference>
<dbReference type="Gene3D" id="1.20.5.170">
    <property type="match status" value="1"/>
</dbReference>
<dbReference type="InterPro" id="IPR046347">
    <property type="entry name" value="bZIP_sf"/>
</dbReference>
<feature type="compositionally biased region" description="Acidic residues" evidence="3">
    <location>
        <begin position="73"/>
        <end position="82"/>
    </location>
</feature>
<dbReference type="SUPFAM" id="SSF57959">
    <property type="entry name" value="Leucine zipper domain"/>
    <property type="match status" value="1"/>
</dbReference>
<feature type="domain" description="BZIP" evidence="4">
    <location>
        <begin position="86"/>
        <end position="100"/>
    </location>
</feature>
<gene>
    <name evidence="5" type="ORF">EXIGLDRAFT_767394</name>
</gene>